<proteinExistence type="predicted"/>
<evidence type="ECO:0000259" key="2">
    <source>
        <dbReference type="Pfam" id="PF02225"/>
    </source>
</evidence>
<dbReference type="Pfam" id="PF02225">
    <property type="entry name" value="PA"/>
    <property type="match status" value="1"/>
</dbReference>
<dbReference type="AlphaFoldDB" id="A0A1I2ES53"/>
<evidence type="ECO:0000313" key="5">
    <source>
        <dbReference type="Proteomes" id="UP000199477"/>
    </source>
</evidence>
<feature type="chain" id="PRO_5011481303" evidence="1">
    <location>
        <begin position="24"/>
        <end position="657"/>
    </location>
</feature>
<reference evidence="5" key="1">
    <citation type="submission" date="2016-10" db="EMBL/GenBank/DDBJ databases">
        <authorList>
            <person name="Varghese N."/>
            <person name="Submissions S."/>
        </authorList>
    </citation>
    <scope>NUCLEOTIDE SEQUENCE [LARGE SCALE GENOMIC DNA]</scope>
    <source>
        <strain evidence="5">UNC178MFTsu3.1</strain>
    </source>
</reference>
<dbReference type="EMBL" id="FONH01000005">
    <property type="protein sequence ID" value="SFE95665.1"/>
    <property type="molecule type" value="Genomic_DNA"/>
</dbReference>
<feature type="signal peptide" evidence="1">
    <location>
        <begin position="1"/>
        <end position="23"/>
    </location>
</feature>
<dbReference type="PROSITE" id="PS51257">
    <property type="entry name" value="PROKAR_LIPOPROTEIN"/>
    <property type="match status" value="1"/>
</dbReference>
<organism evidence="4 5">
    <name type="scientific">Dyella marensis</name>
    <dbReference type="NCBI Taxonomy" id="500610"/>
    <lineage>
        <taxon>Bacteria</taxon>
        <taxon>Pseudomonadati</taxon>
        <taxon>Pseudomonadota</taxon>
        <taxon>Gammaproteobacteria</taxon>
        <taxon>Lysobacterales</taxon>
        <taxon>Rhodanobacteraceae</taxon>
        <taxon>Dyella</taxon>
    </lineage>
</organism>
<dbReference type="InterPro" id="IPR007280">
    <property type="entry name" value="Peptidase_C_arc/bac"/>
</dbReference>
<dbReference type="RefSeq" id="WP_143096499.1">
    <property type="nucleotide sequence ID" value="NZ_FONH01000005.1"/>
</dbReference>
<dbReference type="STRING" id="500610.SAMN02799615_02074"/>
<evidence type="ECO:0000259" key="3">
    <source>
        <dbReference type="Pfam" id="PF04151"/>
    </source>
</evidence>
<keyword evidence="1" id="KW-0732">Signal</keyword>
<dbReference type="InterPro" id="IPR003137">
    <property type="entry name" value="PA_domain"/>
</dbReference>
<accession>A0A1I2ES53</accession>
<evidence type="ECO:0000256" key="1">
    <source>
        <dbReference type="SAM" id="SignalP"/>
    </source>
</evidence>
<feature type="domain" description="PA" evidence="2">
    <location>
        <begin position="298"/>
        <end position="376"/>
    </location>
</feature>
<keyword evidence="5" id="KW-1185">Reference proteome</keyword>
<name>A0A1I2ES53_9GAMM</name>
<dbReference type="Gene3D" id="2.60.120.380">
    <property type="match status" value="1"/>
</dbReference>
<evidence type="ECO:0000313" key="4">
    <source>
        <dbReference type="EMBL" id="SFE95665.1"/>
    </source>
</evidence>
<dbReference type="Pfam" id="PF04151">
    <property type="entry name" value="PPC"/>
    <property type="match status" value="1"/>
</dbReference>
<protein>
    <submittedName>
        <fullName evidence="4">Pre-peptidase C-terminal domain-containing protein</fullName>
    </submittedName>
</protein>
<gene>
    <name evidence="4" type="ORF">SAMN02799615_02074</name>
</gene>
<sequence>MSRQKPWCAMLVAGMACASAAVAADFRLNNLDAGTGKGLDDPTPAEPVGGNPGRTRGEQAHIAFEFAASLWGAVLRSRVPITIDATFKRLACDVNTAALGSAGAISSVYFNPGQQPPDAQPNTLYHIALASALRGSDINFAQSEIKAEFNSDIGTPGCLEGDQWYFGLDGKAAGKRNFLHTLLHEFAHGLGFTTFTNRTTGRLPVANDGTVLGDIYAGNVFDHAQGKWWYEMTNAQRLSAMTSEGNLVFAGSHVSADASRALNAYKSLYVTAPASLAGEYGYYWVNNTADISGAVIRAATGANAEACTELDNAAAVAGHIVMIDFGANCSIDTKLRFALAARATGVIIVDDRVASEVPLTVTGGLPVVAVSKADGDWFKANIEGLRIEIRLVRSGTDSYGNVKLFAPRTFVPGTSFVHFDTSLWPTPLMTPYDPRGEGRDHLNLDLTPSLFQDEGWRVNAGSQLLGLCDTGVPTWVPGGAIVGANIVATAKLLAGTSATAGDYATALREYANKLAKDQWLTAAQASSLDTCLSDTELAKQYASWRKGGSGGPVVTELDSREVAPKQAGALGSESIYRITVPAGVRALNIRTFGGTGDVSLLVKMGGEPTTSSYHYRSAHPFNSESVVVARPAAGAYFIKVVGVSAYAGVTVQATYLQ</sequence>
<dbReference type="Gene3D" id="3.50.30.30">
    <property type="match status" value="1"/>
</dbReference>
<feature type="domain" description="Peptidase C-terminal archaeal/bacterial" evidence="3">
    <location>
        <begin position="575"/>
        <end position="641"/>
    </location>
</feature>
<dbReference type="Proteomes" id="UP000199477">
    <property type="component" value="Unassembled WGS sequence"/>
</dbReference>